<dbReference type="PANTHER" id="PTHR42037:SF1">
    <property type="match status" value="1"/>
</dbReference>
<evidence type="ECO:0000313" key="2">
    <source>
        <dbReference type="EMBL" id="KAF4503071.1"/>
    </source>
</evidence>
<reference evidence="2" key="1">
    <citation type="submission" date="2020-01" db="EMBL/GenBank/DDBJ databases">
        <title>Identification and distribution of gene clusters putatively required for synthesis of sphingolipid metabolism inhibitors in phylogenetically diverse species of the filamentous fungus Fusarium.</title>
        <authorList>
            <person name="Kim H.-S."/>
            <person name="Busman M."/>
            <person name="Brown D.W."/>
            <person name="Divon H."/>
            <person name="Uhlig S."/>
            <person name="Proctor R.H."/>
        </authorList>
    </citation>
    <scope>NUCLEOTIDE SEQUENCE</scope>
    <source>
        <strain evidence="2">NRRL 31653</strain>
    </source>
</reference>
<gene>
    <name evidence="2" type="ORF">FAGAP_625</name>
</gene>
<proteinExistence type="predicted"/>
<dbReference type="EMBL" id="LUFC02000038">
    <property type="protein sequence ID" value="KAF4503071.1"/>
    <property type="molecule type" value="Genomic_DNA"/>
</dbReference>
<dbReference type="InterPro" id="IPR027796">
    <property type="entry name" value="OTT_1508_deam-like"/>
</dbReference>
<feature type="region of interest" description="Disordered" evidence="1">
    <location>
        <begin position="437"/>
        <end position="487"/>
    </location>
</feature>
<evidence type="ECO:0000256" key="1">
    <source>
        <dbReference type="SAM" id="MobiDB-lite"/>
    </source>
</evidence>
<evidence type="ECO:0000313" key="3">
    <source>
        <dbReference type="Proteomes" id="UP000737391"/>
    </source>
</evidence>
<dbReference type="Proteomes" id="UP000737391">
    <property type="component" value="Unassembled WGS sequence"/>
</dbReference>
<feature type="compositionally biased region" description="Polar residues" evidence="1">
    <location>
        <begin position="447"/>
        <end position="487"/>
    </location>
</feature>
<dbReference type="OrthoDB" id="4851849at2759"/>
<keyword evidence="3" id="KW-1185">Reference proteome</keyword>
<dbReference type="Pfam" id="PF14441">
    <property type="entry name" value="OTT_1508_deam"/>
    <property type="match status" value="1"/>
</dbReference>
<organism evidence="2 3">
    <name type="scientific">Fusarium agapanthi</name>
    <dbReference type="NCBI Taxonomy" id="1803897"/>
    <lineage>
        <taxon>Eukaryota</taxon>
        <taxon>Fungi</taxon>
        <taxon>Dikarya</taxon>
        <taxon>Ascomycota</taxon>
        <taxon>Pezizomycotina</taxon>
        <taxon>Sordariomycetes</taxon>
        <taxon>Hypocreomycetidae</taxon>
        <taxon>Hypocreales</taxon>
        <taxon>Nectriaceae</taxon>
        <taxon>Fusarium</taxon>
        <taxon>Fusarium fujikuroi species complex</taxon>
    </lineage>
</organism>
<sequence length="487" mass="54871">MNKKGELVHVTGDTLDRFVLHSTLLRLIDPVRSKPTRSTLDENPDGSFLGAWQLQQKFLDSFALICSTSSSGAKTATAVCLEIHDKIGNILRLARNHGLTPEDQAGLERVLQVLQEVSRKGMRSFENQMNLINMACDTEKPSPQAETEILQLVAELDKGRILPIAERIEKRGIHRVLQKAQPGVPYSQLQSERFKVWLGNCPFTASPSRIQNWTCATTVKFIHWAAEARWHYAEQLRTLLKLDESHSKAWLDNLHKVARYHSAIKSMVKFAMKEPGMFVNIAIRPINAPQQRRFKVPNYEAPLLAIVRTLIGKDTNSTMEKLEKHLGTHDVEARLRRACPPMLTLHAEMQIVVFYESNPGLAPHLRLIGTSKKACFLCDKYLRQHPLRLQASACHQKIYPSWMPPPYYNVPGNSTKLPFINLSRDIERLTRQDLKAALTAPPRPPNYDSTAGPSLTLTATVPTELRSLQNTQAKSTVQDESSSEGSD</sequence>
<protein>
    <submittedName>
        <fullName evidence="2">Uncharacterized protein</fullName>
    </submittedName>
</protein>
<dbReference type="AlphaFoldDB" id="A0A9P5BQJ1"/>
<accession>A0A9P5BQJ1</accession>
<comment type="caution">
    <text evidence="2">The sequence shown here is derived from an EMBL/GenBank/DDBJ whole genome shotgun (WGS) entry which is preliminary data.</text>
</comment>
<name>A0A9P5BQJ1_9HYPO</name>
<dbReference type="PANTHER" id="PTHR42037">
    <property type="match status" value="1"/>
</dbReference>